<evidence type="ECO:0000256" key="16">
    <source>
        <dbReference type="ARBA" id="ARBA00034078"/>
    </source>
</evidence>
<evidence type="ECO:0000256" key="13">
    <source>
        <dbReference type="ARBA" id="ARBA00023014"/>
    </source>
</evidence>
<keyword evidence="6" id="KW-0001">2Fe-2S</keyword>
<evidence type="ECO:0000256" key="8">
    <source>
        <dbReference type="ARBA" id="ARBA00022946"/>
    </source>
</evidence>
<name>A0ABD3C7G0_9LAMI</name>
<feature type="domain" description="Rieske" evidence="21">
    <location>
        <begin position="330"/>
        <end position="428"/>
    </location>
</feature>
<keyword evidence="8" id="KW-0809">Transit peptide</keyword>
<dbReference type="InterPro" id="IPR036922">
    <property type="entry name" value="Rieske_2Fe-2S_sf"/>
</dbReference>
<dbReference type="Proteomes" id="UP001632038">
    <property type="component" value="Unassembled WGS sequence"/>
</dbReference>
<keyword evidence="13" id="KW-0411">Iron-sulfur</keyword>
<sequence>MISRGEDSDQTLNSRSPFNPDTLAQFTQFLKLISKNDQPETHLQPPETLKNYSAKRDLLRGKDMPSIEDAALRYEAARTQILKPTGDGIEAELAARNTKTNPDAISHHKTPKPPVGYNSGSGVSSRARSLSAVDRTKLRCAYCNKSGHLKSDCFKLHGEPDWFKELKRRRQQKKLTMASTVGCTTGHSAHHTNTPKFEFTATGMVNTDDALSSGANVPCSVVKRASGSFSNSSGPEFIQWDVKVDKSERAGDMGNNSLQPEAQSGATHTMTNGLYYIDNLSPTGSALHSKSITTGLLWHRRLEMFRITSSSGGGTGGIVAKDALGNDVVAEEWLKNHVPGDRTFTQGLKGDPTYLVVENDRTLATYGINAVCMHLGCVVPWNAAENKFMCPYHGSQYNNQGRVVRGPAPLICSLALAHADIDDGKVVFVPWVETDFRTGENPWWA</sequence>
<protein>
    <recommendedName>
        <fullName evidence="3">plastoquinol--plastocyanin reductase</fullName>
        <ecNumber evidence="3">7.1.1.6</ecNumber>
    </recommendedName>
</protein>
<proteinExistence type="inferred from homology"/>
<feature type="region of interest" description="Disordered" evidence="19">
    <location>
        <begin position="99"/>
        <end position="124"/>
    </location>
</feature>
<evidence type="ECO:0000256" key="11">
    <source>
        <dbReference type="ARBA" id="ARBA00022989"/>
    </source>
</evidence>
<evidence type="ECO:0000256" key="9">
    <source>
        <dbReference type="ARBA" id="ARBA00022967"/>
    </source>
</evidence>
<evidence type="ECO:0000256" key="3">
    <source>
        <dbReference type="ARBA" id="ARBA00012952"/>
    </source>
</evidence>
<comment type="catalytic activity">
    <reaction evidence="17">
        <text>2 oxidized [plastocyanin] + a plastoquinol + 2 H(+)(in) = 2 reduced [plastocyanin] + a plastoquinone + 4 H(+)(out)</text>
        <dbReference type="Rhea" id="RHEA:22148"/>
        <dbReference type="Rhea" id="RHEA-COMP:9561"/>
        <dbReference type="Rhea" id="RHEA-COMP:9562"/>
        <dbReference type="Rhea" id="RHEA-COMP:10039"/>
        <dbReference type="Rhea" id="RHEA-COMP:10040"/>
        <dbReference type="ChEBI" id="CHEBI:15378"/>
        <dbReference type="ChEBI" id="CHEBI:17757"/>
        <dbReference type="ChEBI" id="CHEBI:29036"/>
        <dbReference type="ChEBI" id="CHEBI:49552"/>
        <dbReference type="ChEBI" id="CHEBI:62192"/>
        <dbReference type="EC" id="7.1.1.6"/>
    </reaction>
</comment>
<dbReference type="PROSITE" id="PS51296">
    <property type="entry name" value="RIESKE"/>
    <property type="match status" value="1"/>
</dbReference>
<gene>
    <name evidence="22" type="ORF">CASFOL_031428</name>
</gene>
<evidence type="ECO:0000256" key="1">
    <source>
        <dbReference type="ARBA" id="ARBA00004581"/>
    </source>
</evidence>
<keyword evidence="5" id="KW-0812">Transmembrane</keyword>
<dbReference type="FunFam" id="2.102.10.10:FF:000007">
    <property type="entry name" value="Cytochrome b6-f complex iron-sulfur subunit"/>
    <property type="match status" value="1"/>
</dbReference>
<keyword evidence="18" id="KW-0862">Zinc</keyword>
<keyword evidence="10" id="KW-0249">Electron transport</keyword>
<keyword evidence="12" id="KW-0408">Iron</keyword>
<evidence type="ECO:0000256" key="7">
    <source>
        <dbReference type="ARBA" id="ARBA00022723"/>
    </source>
</evidence>
<feature type="compositionally biased region" description="Polar residues" evidence="19">
    <location>
        <begin position="10"/>
        <end position="20"/>
    </location>
</feature>
<evidence type="ECO:0000256" key="5">
    <source>
        <dbReference type="ARBA" id="ARBA00022692"/>
    </source>
</evidence>
<dbReference type="PRINTS" id="PR00162">
    <property type="entry name" value="RIESKE"/>
</dbReference>
<dbReference type="InterPro" id="IPR017941">
    <property type="entry name" value="Rieske_2Fe-2S"/>
</dbReference>
<evidence type="ECO:0000256" key="10">
    <source>
        <dbReference type="ARBA" id="ARBA00022982"/>
    </source>
</evidence>
<evidence type="ECO:0000256" key="12">
    <source>
        <dbReference type="ARBA" id="ARBA00023004"/>
    </source>
</evidence>
<feature type="region of interest" description="Disordered" evidence="19">
    <location>
        <begin position="1"/>
        <end position="20"/>
    </location>
</feature>
<keyword evidence="4" id="KW-0813">Transport</keyword>
<dbReference type="GO" id="GO:0009496">
    <property type="term" value="F:plastoquinol--plastocyanin reductase activity"/>
    <property type="evidence" value="ECO:0007669"/>
    <property type="project" value="UniProtKB-EC"/>
</dbReference>
<evidence type="ECO:0000256" key="15">
    <source>
        <dbReference type="ARBA" id="ARBA00023157"/>
    </source>
</evidence>
<comment type="similarity">
    <text evidence="2">Belongs to the Rieske iron-sulfur protein family.</text>
</comment>
<dbReference type="Pfam" id="PF00355">
    <property type="entry name" value="Rieske"/>
    <property type="match status" value="1"/>
</dbReference>
<dbReference type="GO" id="GO:0009535">
    <property type="term" value="C:chloroplast thylakoid membrane"/>
    <property type="evidence" value="ECO:0007669"/>
    <property type="project" value="UniProtKB-SubCell"/>
</dbReference>
<dbReference type="EMBL" id="JAVIJP010000053">
    <property type="protein sequence ID" value="KAL3624760.1"/>
    <property type="molecule type" value="Genomic_DNA"/>
</dbReference>
<evidence type="ECO:0000256" key="17">
    <source>
        <dbReference type="ARBA" id="ARBA00047828"/>
    </source>
</evidence>
<evidence type="ECO:0000313" key="23">
    <source>
        <dbReference type="Proteomes" id="UP001632038"/>
    </source>
</evidence>
<feature type="domain" description="CCHC-type" evidence="20">
    <location>
        <begin position="139"/>
        <end position="153"/>
    </location>
</feature>
<dbReference type="InterPro" id="IPR005805">
    <property type="entry name" value="Rieske_Fe-S_prot_C"/>
</dbReference>
<dbReference type="Gene3D" id="2.102.10.10">
    <property type="entry name" value="Rieske [2Fe-2S] iron-sulphur domain"/>
    <property type="match status" value="1"/>
</dbReference>
<evidence type="ECO:0000313" key="22">
    <source>
        <dbReference type="EMBL" id="KAL3624760.1"/>
    </source>
</evidence>
<dbReference type="SUPFAM" id="SSF57756">
    <property type="entry name" value="Retrovirus zinc finger-like domains"/>
    <property type="match status" value="1"/>
</dbReference>
<evidence type="ECO:0000256" key="6">
    <source>
        <dbReference type="ARBA" id="ARBA00022714"/>
    </source>
</evidence>
<dbReference type="GO" id="GO:0051537">
    <property type="term" value="F:2 iron, 2 sulfur cluster binding"/>
    <property type="evidence" value="ECO:0007669"/>
    <property type="project" value="UniProtKB-KW"/>
</dbReference>
<dbReference type="AlphaFoldDB" id="A0ABD3C7G0"/>
<comment type="subcellular location">
    <subcellularLocation>
        <location evidence="1">Plastid</location>
        <location evidence="1">Chloroplast thylakoid membrane</location>
        <topology evidence="1">Single-pass membrane protein</topology>
    </subcellularLocation>
</comment>
<dbReference type="NCBIfam" id="NF010001">
    <property type="entry name" value="PRK13474.1"/>
    <property type="match status" value="1"/>
</dbReference>
<comment type="cofactor">
    <cofactor evidence="16">
        <name>[2Fe-2S] cluster</name>
        <dbReference type="ChEBI" id="CHEBI:190135"/>
    </cofactor>
</comment>
<evidence type="ECO:0000256" key="2">
    <source>
        <dbReference type="ARBA" id="ARBA00010651"/>
    </source>
</evidence>
<keyword evidence="11" id="KW-1133">Transmembrane helix</keyword>
<keyword evidence="7" id="KW-0479">Metal-binding</keyword>
<evidence type="ECO:0000259" key="21">
    <source>
        <dbReference type="PROSITE" id="PS51296"/>
    </source>
</evidence>
<keyword evidence="18" id="KW-0863">Zinc-finger</keyword>
<keyword evidence="15" id="KW-1015">Disulfide bond</keyword>
<evidence type="ECO:0000256" key="18">
    <source>
        <dbReference type="PROSITE-ProRule" id="PRU00047"/>
    </source>
</evidence>
<evidence type="ECO:0000256" key="14">
    <source>
        <dbReference type="ARBA" id="ARBA00023136"/>
    </source>
</evidence>
<dbReference type="PANTHER" id="PTHR10134">
    <property type="entry name" value="CYTOCHROME B-C1 COMPLEX SUBUNIT RIESKE, MITOCHONDRIAL"/>
    <property type="match status" value="1"/>
</dbReference>
<dbReference type="PROSITE" id="PS50158">
    <property type="entry name" value="ZF_CCHC"/>
    <property type="match status" value="1"/>
</dbReference>
<accession>A0ABD3C7G0</accession>
<dbReference type="InterPro" id="IPR001878">
    <property type="entry name" value="Znf_CCHC"/>
</dbReference>
<dbReference type="EC" id="7.1.1.6" evidence="3"/>
<dbReference type="GO" id="GO:0008270">
    <property type="term" value="F:zinc ion binding"/>
    <property type="evidence" value="ECO:0007669"/>
    <property type="project" value="UniProtKB-KW"/>
</dbReference>
<dbReference type="SUPFAM" id="SSF50022">
    <property type="entry name" value="ISP domain"/>
    <property type="match status" value="1"/>
</dbReference>
<evidence type="ECO:0000259" key="20">
    <source>
        <dbReference type="PROSITE" id="PS50158"/>
    </source>
</evidence>
<dbReference type="CDD" id="cd03471">
    <property type="entry name" value="Rieske_cytochrome_b6f"/>
    <property type="match status" value="1"/>
</dbReference>
<dbReference type="Gene3D" id="4.10.60.10">
    <property type="entry name" value="Zinc finger, CCHC-type"/>
    <property type="match status" value="1"/>
</dbReference>
<evidence type="ECO:0000256" key="19">
    <source>
        <dbReference type="SAM" id="MobiDB-lite"/>
    </source>
</evidence>
<comment type="caution">
    <text evidence="22">The sequence shown here is derived from an EMBL/GenBank/DDBJ whole genome shotgun (WGS) entry which is preliminary data.</text>
</comment>
<reference evidence="23" key="1">
    <citation type="journal article" date="2024" name="IScience">
        <title>Strigolactones Initiate the Formation of Haustorium-like Structures in Castilleja.</title>
        <authorList>
            <person name="Buerger M."/>
            <person name="Peterson D."/>
            <person name="Chory J."/>
        </authorList>
    </citation>
    <scope>NUCLEOTIDE SEQUENCE [LARGE SCALE GENOMIC DNA]</scope>
</reference>
<dbReference type="InterPro" id="IPR036875">
    <property type="entry name" value="Znf_CCHC_sf"/>
</dbReference>
<organism evidence="22 23">
    <name type="scientific">Castilleja foliolosa</name>
    <dbReference type="NCBI Taxonomy" id="1961234"/>
    <lineage>
        <taxon>Eukaryota</taxon>
        <taxon>Viridiplantae</taxon>
        <taxon>Streptophyta</taxon>
        <taxon>Embryophyta</taxon>
        <taxon>Tracheophyta</taxon>
        <taxon>Spermatophyta</taxon>
        <taxon>Magnoliopsida</taxon>
        <taxon>eudicotyledons</taxon>
        <taxon>Gunneridae</taxon>
        <taxon>Pentapetalae</taxon>
        <taxon>asterids</taxon>
        <taxon>lamiids</taxon>
        <taxon>Lamiales</taxon>
        <taxon>Orobanchaceae</taxon>
        <taxon>Pedicularideae</taxon>
        <taxon>Castillejinae</taxon>
        <taxon>Castilleja</taxon>
    </lineage>
</organism>
<evidence type="ECO:0000256" key="4">
    <source>
        <dbReference type="ARBA" id="ARBA00022448"/>
    </source>
</evidence>
<keyword evidence="14" id="KW-0472">Membrane</keyword>
<keyword evidence="9" id="KW-1278">Translocase</keyword>
<dbReference type="InterPro" id="IPR014349">
    <property type="entry name" value="Rieske_Fe-S_prot"/>
</dbReference>
<keyword evidence="23" id="KW-1185">Reference proteome</keyword>